<dbReference type="InterPro" id="IPR003593">
    <property type="entry name" value="AAA+_ATPase"/>
</dbReference>
<evidence type="ECO:0000256" key="9">
    <source>
        <dbReference type="ARBA" id="ARBA00022840"/>
    </source>
</evidence>
<evidence type="ECO:0000256" key="8">
    <source>
        <dbReference type="ARBA" id="ARBA00022741"/>
    </source>
</evidence>
<evidence type="ECO:0000256" key="11">
    <source>
        <dbReference type="ARBA" id="ARBA00023136"/>
    </source>
</evidence>
<dbReference type="PIR" id="AI3300">
    <property type="entry name" value="AI3300"/>
</dbReference>
<accession>Q8YIQ2</accession>
<dbReference type="SMART" id="SM00382">
    <property type="entry name" value="AAA"/>
    <property type="match status" value="2"/>
</dbReference>
<dbReference type="GO" id="GO:0016887">
    <property type="term" value="F:ATP hydrolysis activity"/>
    <property type="evidence" value="ECO:0007669"/>
    <property type="project" value="InterPro"/>
</dbReference>
<dbReference type="PANTHER" id="PTHR43790:SF3">
    <property type="entry name" value="D-ALLOSE IMPORT ATP-BINDING PROTEIN ALSA-RELATED"/>
    <property type="match status" value="1"/>
</dbReference>
<dbReference type="GO" id="GO:0005524">
    <property type="term" value="F:ATP binding"/>
    <property type="evidence" value="ECO:0007669"/>
    <property type="project" value="UniProtKB-KW"/>
</dbReference>
<dbReference type="EMBL" id="AE008917">
    <property type="protein sequence ID" value="AAL51572.1"/>
    <property type="molecule type" value="Genomic_DNA"/>
</dbReference>
<evidence type="ECO:0000256" key="10">
    <source>
        <dbReference type="ARBA" id="ARBA00022967"/>
    </source>
</evidence>
<keyword evidence="8" id="KW-0547">Nucleotide-binding</keyword>
<gene>
    <name evidence="13" type="ordered locus">BMEI0391</name>
</gene>
<keyword evidence="5" id="KW-1003">Cell membrane</keyword>
<evidence type="ECO:0000313" key="14">
    <source>
        <dbReference type="Proteomes" id="UP000000419"/>
    </source>
</evidence>
<evidence type="ECO:0000259" key="12">
    <source>
        <dbReference type="PROSITE" id="PS50893"/>
    </source>
</evidence>
<comment type="subcellular location">
    <subcellularLocation>
        <location evidence="2">Cell inner membrane</location>
    </subcellularLocation>
    <subcellularLocation>
        <location evidence="1">Cell membrane</location>
        <topology evidence="1">Peripheral membrane protein</topology>
    </subcellularLocation>
</comment>
<keyword evidence="11" id="KW-0472">Membrane</keyword>
<dbReference type="FunFam" id="3.40.50.300:FF:000127">
    <property type="entry name" value="Ribose import ATP-binding protein RbsA"/>
    <property type="match status" value="1"/>
</dbReference>
<dbReference type="SUPFAM" id="SSF52540">
    <property type="entry name" value="P-loop containing nucleoside triphosphate hydrolases"/>
    <property type="match status" value="2"/>
</dbReference>
<dbReference type="PROSITE" id="PS00211">
    <property type="entry name" value="ABC_TRANSPORTER_1"/>
    <property type="match status" value="1"/>
</dbReference>
<evidence type="ECO:0000256" key="7">
    <source>
        <dbReference type="ARBA" id="ARBA00022737"/>
    </source>
</evidence>
<comment type="similarity">
    <text evidence="3">Belongs to the ABC transporter superfamily.</text>
</comment>
<feature type="domain" description="ABC transporter" evidence="12">
    <location>
        <begin position="270"/>
        <end position="507"/>
    </location>
</feature>
<proteinExistence type="inferred from homology"/>
<dbReference type="Gene3D" id="3.40.50.300">
    <property type="entry name" value="P-loop containing nucleotide triphosphate hydrolases"/>
    <property type="match status" value="2"/>
</dbReference>
<dbReference type="KEGG" id="bme:BMEI0391"/>
<evidence type="ECO:0000256" key="4">
    <source>
        <dbReference type="ARBA" id="ARBA00022448"/>
    </source>
</evidence>
<dbReference type="PATRIC" id="fig|224914.52.peg.1091"/>
<dbReference type="Pfam" id="PF00005">
    <property type="entry name" value="ABC_tran"/>
    <property type="match status" value="2"/>
</dbReference>
<keyword evidence="10" id="KW-1278">Translocase</keyword>
<organism evidence="13 14">
    <name type="scientific">Brucella melitensis biotype 1 (strain ATCC 23456 / CCUG 17765 / NCTC 10094 / 16M)</name>
    <dbReference type="NCBI Taxonomy" id="224914"/>
    <lineage>
        <taxon>Bacteria</taxon>
        <taxon>Pseudomonadati</taxon>
        <taxon>Pseudomonadota</taxon>
        <taxon>Alphaproteobacteria</taxon>
        <taxon>Hyphomicrobiales</taxon>
        <taxon>Brucellaceae</taxon>
        <taxon>Brucella/Ochrobactrum group</taxon>
        <taxon>Brucella</taxon>
    </lineage>
</organism>
<evidence type="ECO:0000256" key="6">
    <source>
        <dbReference type="ARBA" id="ARBA00022597"/>
    </source>
</evidence>
<reference evidence="13 14" key="1">
    <citation type="journal article" date="2002" name="Proc. Natl. Acad. Sci. U.S.A.">
        <title>The genome sequence of the facultative intracellular pathogen Brucella melitensis.</title>
        <authorList>
            <person name="DelVecchio V.G."/>
            <person name="Kapatral V."/>
            <person name="Redkar R.J."/>
            <person name="Patra G."/>
            <person name="Mujer C."/>
            <person name="Los T."/>
            <person name="Ivanova N."/>
            <person name="Anderson I."/>
            <person name="Bhattacharyya A."/>
            <person name="Lykidis A."/>
            <person name="Reznik G."/>
            <person name="Jablonski L."/>
            <person name="Larsen N."/>
            <person name="D'Souza M."/>
            <person name="Bernal A."/>
            <person name="Mazur M."/>
            <person name="Goltsman E."/>
            <person name="Selkov E."/>
            <person name="Elzer P.H."/>
            <person name="Hagius S."/>
            <person name="O'Callaghan D."/>
            <person name="Letesson J.J."/>
            <person name="Haselkorn R."/>
            <person name="Kyrpides N."/>
            <person name="Overbeek R."/>
        </authorList>
    </citation>
    <scope>NUCLEOTIDE SEQUENCE [LARGE SCALE GENOMIC DNA]</scope>
    <source>
        <strain evidence="14">ATCC 23456 / CCUG 17765 / NCTC 10094 / 16M</strain>
    </source>
</reference>
<dbReference type="eggNOG" id="COG1129">
    <property type="taxonomic scope" value="Bacteria"/>
</dbReference>
<sequence>MTVEIGGSANCRQWRRYIGISARCGGLRKSFGGVAALRDGRLQLRTGSVHALCGGNGAGKSTFLKILMGIHARDGGHIRRRGKEVTYSSPAEALQAGIAIIEQELSPVPHMTVAENIYLGREPLRRFGGIDFKTMNLNAQKLLDQLEFKIRANQFMMNLSVAQVQLVEIAKALSHDAEVIFMDEPTSAIGEKEAQQLFAAIERLKASGKGIVYVSHRLSEIFQIADSYTVFRDGSYIDSGDLGGITRAELIHMIVGRELGEEYIKTNAPTEIPGVEVSGLSAPGKITDISFTAHKGEIFGIYGLMGSGRSEIFNCLFGLEKASQGTIRLEGEPVTVRRPADAMALGLAFVTEDRKLTGLNLGDSVRNNICLASLPEMSPHFSMNRRAESAASREMIERFRIKVAHDTMAVSGLSGGNQQKVVLGKWFLRKPRVLLLDEPTRGVDVGAKQEIYRIICEFAAQGGTVVMVSSEIDEVLGMSDRIMVMRGGQSVGIYRRAETDAQSLVHLST</sequence>
<dbReference type="InterPro" id="IPR003439">
    <property type="entry name" value="ABC_transporter-like_ATP-bd"/>
</dbReference>
<keyword evidence="4" id="KW-0813">Transport</keyword>
<dbReference type="GO" id="GO:0005886">
    <property type="term" value="C:plasma membrane"/>
    <property type="evidence" value="ECO:0007669"/>
    <property type="project" value="UniProtKB-SubCell"/>
</dbReference>
<feature type="domain" description="ABC transporter" evidence="12">
    <location>
        <begin position="22"/>
        <end position="258"/>
    </location>
</feature>
<keyword evidence="7" id="KW-0677">Repeat</keyword>
<evidence type="ECO:0000256" key="3">
    <source>
        <dbReference type="ARBA" id="ARBA00005417"/>
    </source>
</evidence>
<keyword evidence="14" id="KW-1185">Reference proteome</keyword>
<dbReference type="CDD" id="cd03215">
    <property type="entry name" value="ABC_Carb_Monos_II"/>
    <property type="match status" value="1"/>
</dbReference>
<dbReference type="PROSITE" id="PS50893">
    <property type="entry name" value="ABC_TRANSPORTER_2"/>
    <property type="match status" value="2"/>
</dbReference>
<evidence type="ECO:0000313" key="13">
    <source>
        <dbReference type="EMBL" id="AAL51572.1"/>
    </source>
</evidence>
<evidence type="ECO:0000256" key="1">
    <source>
        <dbReference type="ARBA" id="ARBA00004202"/>
    </source>
</evidence>
<keyword evidence="6 13" id="KW-0762">Sugar transport</keyword>
<dbReference type="CDD" id="cd03216">
    <property type="entry name" value="ABC_Carb_Monos_I"/>
    <property type="match status" value="1"/>
</dbReference>
<dbReference type="InterPro" id="IPR050107">
    <property type="entry name" value="ABC_carbohydrate_import_ATPase"/>
</dbReference>
<dbReference type="AlphaFoldDB" id="Q8YIQ2"/>
<accession>D0B9G5</accession>
<dbReference type="Proteomes" id="UP000000419">
    <property type="component" value="Chromosome I"/>
</dbReference>
<evidence type="ECO:0000256" key="2">
    <source>
        <dbReference type="ARBA" id="ARBA00004533"/>
    </source>
</evidence>
<dbReference type="PANTHER" id="PTHR43790">
    <property type="entry name" value="CARBOHYDRATE TRANSPORT ATP-BINDING PROTEIN MG119-RELATED"/>
    <property type="match status" value="1"/>
</dbReference>
<evidence type="ECO:0000256" key="5">
    <source>
        <dbReference type="ARBA" id="ARBA00022475"/>
    </source>
</evidence>
<dbReference type="InterPro" id="IPR017871">
    <property type="entry name" value="ABC_transporter-like_CS"/>
</dbReference>
<dbReference type="InterPro" id="IPR027417">
    <property type="entry name" value="P-loop_NTPase"/>
</dbReference>
<dbReference type="KEGG" id="bmel:DK63_1034"/>
<protein>
    <submittedName>
        <fullName evidence="13">Sugar transport ATP-binding protein</fullName>
    </submittedName>
</protein>
<name>Q8YIQ2_BRUME</name>
<keyword evidence="9 13" id="KW-0067">ATP-binding</keyword>